<evidence type="ECO:0000313" key="2">
    <source>
        <dbReference type="Proteomes" id="UP000092627"/>
    </source>
</evidence>
<dbReference type="Proteomes" id="UP000092627">
    <property type="component" value="Unassembled WGS sequence"/>
</dbReference>
<sequence length="309" mass="33869">MTTEELLNQLGVSLDEARTFILNNVSTPEVIYNIAAQNAIGFDMLAEILDDPAINAGEVRSFFNSFGLDTSSEAPVLSSNNEEPTTPSADSFDLSLEGILDLESNALATGDWGQLITDYQNTLNNFDWSVWGDQLTDILATFDWSAWASSLQDLANQYAQDGSWLTDFKDWYETITGAEFDSTFSRSDWTWDDTDSYLGSETESSVNDLDLSAYADLLASYGISLDSGSSFPASITDYLASIGNGEFDINGYIEFFNSVNFDDYIDNIVAGIDLDAIAARYSNMDWSSVYNAAPVAPTGVVEDLPMDLI</sequence>
<dbReference type="RefSeq" id="WP_067204709.1">
    <property type="nucleotide sequence ID" value="NZ_FLOC01000001.1"/>
</dbReference>
<gene>
    <name evidence="1" type="ORF">MAQ5080_00369</name>
</gene>
<organism evidence="1 2">
    <name type="scientific">Marinomonas aquimarina</name>
    <dbReference type="NCBI Taxonomy" id="295068"/>
    <lineage>
        <taxon>Bacteria</taxon>
        <taxon>Pseudomonadati</taxon>
        <taxon>Pseudomonadota</taxon>
        <taxon>Gammaproteobacteria</taxon>
        <taxon>Oceanospirillales</taxon>
        <taxon>Oceanospirillaceae</taxon>
        <taxon>Marinomonas</taxon>
    </lineage>
</organism>
<evidence type="ECO:0000313" key="1">
    <source>
        <dbReference type="EMBL" id="SBS25799.1"/>
    </source>
</evidence>
<name>A0A1A8T359_9GAMM</name>
<reference evidence="1 2" key="1">
    <citation type="submission" date="2016-06" db="EMBL/GenBank/DDBJ databases">
        <authorList>
            <person name="Kjaerup R.B."/>
            <person name="Dalgaard T.S."/>
            <person name="Juul-Madsen H.R."/>
        </authorList>
    </citation>
    <scope>NUCLEOTIDE SEQUENCE [LARGE SCALE GENOMIC DNA]</scope>
    <source>
        <strain evidence="1 2">CECT 5080</strain>
    </source>
</reference>
<accession>A0A1A8T359</accession>
<proteinExistence type="predicted"/>
<dbReference type="AlphaFoldDB" id="A0A1A8T359"/>
<protein>
    <submittedName>
        <fullName evidence="1">Uncharacterized protein</fullName>
    </submittedName>
</protein>
<keyword evidence="2" id="KW-1185">Reference proteome</keyword>
<dbReference type="EMBL" id="FLOC01000001">
    <property type="protein sequence ID" value="SBS25799.1"/>
    <property type="molecule type" value="Genomic_DNA"/>
</dbReference>